<keyword evidence="3" id="KW-0245">EGF-like domain</keyword>
<evidence type="ECO:0000256" key="5">
    <source>
        <dbReference type="ARBA" id="ARBA00022729"/>
    </source>
</evidence>
<accession>A0AAV7K7H9</accession>
<feature type="compositionally biased region" description="Polar residues" evidence="10">
    <location>
        <begin position="1"/>
        <end position="14"/>
    </location>
</feature>
<keyword evidence="11" id="KW-0812">Transmembrane</keyword>
<proteinExistence type="predicted"/>
<keyword evidence="4" id="KW-0433">Leucine-rich repeat</keyword>
<dbReference type="SMART" id="SM00369">
    <property type="entry name" value="LRR_TYP"/>
    <property type="match status" value="2"/>
</dbReference>
<dbReference type="InterPro" id="IPR018097">
    <property type="entry name" value="EGF_Ca-bd_CS"/>
</dbReference>
<feature type="domain" description="EGF-like" evidence="12">
    <location>
        <begin position="614"/>
        <end position="628"/>
    </location>
</feature>
<dbReference type="Pfam" id="PF13855">
    <property type="entry name" value="LRR_8"/>
    <property type="match status" value="1"/>
</dbReference>
<gene>
    <name evidence="13" type="ORF">LOD99_16202</name>
</gene>
<evidence type="ECO:0000256" key="3">
    <source>
        <dbReference type="ARBA" id="ARBA00022536"/>
    </source>
</evidence>
<evidence type="ECO:0000256" key="11">
    <source>
        <dbReference type="SAM" id="Phobius"/>
    </source>
</evidence>
<dbReference type="Gene3D" id="3.80.10.10">
    <property type="entry name" value="Ribonuclease Inhibitor"/>
    <property type="match status" value="1"/>
</dbReference>
<dbReference type="InterPro" id="IPR050751">
    <property type="entry name" value="ECM_structural_protein"/>
</dbReference>
<dbReference type="Proteomes" id="UP001165289">
    <property type="component" value="Unassembled WGS sequence"/>
</dbReference>
<dbReference type="PROSITE" id="PS01186">
    <property type="entry name" value="EGF_2"/>
    <property type="match status" value="4"/>
</dbReference>
<evidence type="ECO:0000256" key="1">
    <source>
        <dbReference type="ARBA" id="ARBA00004613"/>
    </source>
</evidence>
<evidence type="ECO:0000256" key="2">
    <source>
        <dbReference type="ARBA" id="ARBA00022525"/>
    </source>
</evidence>
<dbReference type="InterPro" id="IPR032675">
    <property type="entry name" value="LRR_dom_sf"/>
</dbReference>
<evidence type="ECO:0000313" key="14">
    <source>
        <dbReference type="Proteomes" id="UP001165289"/>
    </source>
</evidence>
<dbReference type="PROSITE" id="PS51450">
    <property type="entry name" value="LRR"/>
    <property type="match status" value="1"/>
</dbReference>
<dbReference type="Pfam" id="PF07645">
    <property type="entry name" value="EGF_CA"/>
    <property type="match status" value="10"/>
</dbReference>
<dbReference type="PROSITE" id="PS01187">
    <property type="entry name" value="EGF_CA"/>
    <property type="match status" value="4"/>
</dbReference>
<evidence type="ECO:0000256" key="10">
    <source>
        <dbReference type="SAM" id="MobiDB-lite"/>
    </source>
</evidence>
<feature type="domain" description="EGF-like" evidence="12">
    <location>
        <begin position="654"/>
        <end position="668"/>
    </location>
</feature>
<keyword evidence="2" id="KW-0964">Secreted</keyword>
<dbReference type="InterPro" id="IPR049883">
    <property type="entry name" value="NOTCH1_EGF-like"/>
</dbReference>
<dbReference type="FunFam" id="2.10.25.10:FF:000014">
    <property type="entry name" value="Latent-transforming growth factor beta-binding protein 3"/>
    <property type="match status" value="4"/>
</dbReference>
<keyword evidence="11" id="KW-0472">Membrane</keyword>
<comment type="caution">
    <text evidence="13">The sequence shown here is derived from an EMBL/GenBank/DDBJ whole genome shotgun (WGS) entry which is preliminary data.</text>
</comment>
<dbReference type="PROSITE" id="PS00010">
    <property type="entry name" value="ASX_HYDROXYL"/>
    <property type="match status" value="4"/>
</dbReference>
<keyword evidence="11" id="KW-1133">Transmembrane helix</keyword>
<evidence type="ECO:0000256" key="7">
    <source>
        <dbReference type="ARBA" id="ARBA00022902"/>
    </source>
</evidence>
<dbReference type="AlphaFoldDB" id="A0AAV7K7H9"/>
<keyword evidence="9" id="KW-0325">Glycoprotein</keyword>
<keyword evidence="6" id="KW-0677">Repeat</keyword>
<evidence type="ECO:0000256" key="4">
    <source>
        <dbReference type="ARBA" id="ARBA00022614"/>
    </source>
</evidence>
<dbReference type="SMART" id="SM00181">
    <property type="entry name" value="EGF"/>
    <property type="match status" value="11"/>
</dbReference>
<keyword evidence="14" id="KW-1185">Reference proteome</keyword>
<keyword evidence="5" id="KW-0732">Signal</keyword>
<dbReference type="PANTHER" id="PTHR24034">
    <property type="entry name" value="EGF-LIKE DOMAIN-CONTAINING PROTEIN"/>
    <property type="match status" value="1"/>
</dbReference>
<dbReference type="SMART" id="SM00179">
    <property type="entry name" value="EGF_CA"/>
    <property type="match status" value="10"/>
</dbReference>
<dbReference type="CDD" id="cd00054">
    <property type="entry name" value="EGF_CA"/>
    <property type="match status" value="5"/>
</dbReference>
<feature type="domain" description="EGF-like" evidence="12">
    <location>
        <begin position="810"/>
        <end position="824"/>
    </location>
</feature>
<feature type="domain" description="EGF-like" evidence="12">
    <location>
        <begin position="732"/>
        <end position="746"/>
    </location>
</feature>
<comment type="subcellular location">
    <subcellularLocation>
        <location evidence="1">Secreted</location>
    </subcellularLocation>
</comment>
<keyword evidence="7" id="KW-0524">Neurogenesis</keyword>
<sequence>MNPSITVSRPQLTTPAGKEEKLSSSRHNLLKIQNVPSTLKANRSYMTSSLVKQTSIINTGPKKSVLARAGSRMFAPPQIKDSAGTELTPQNLQLNSEPYIDKRPSNQPDSLQMLGEALYLQSIYNPPQGVTTNLYPDICNWRYIEYMYVGRLINLRGVGALISSYTSHNLMTYHCCNNVLEIGNMNLYILQNLFLLFVLNSVCNGLEVCVDNSDIHCLHYEGFTSCTIRGTNTTAVSMGIFTCSGQSLINIDFSEVMNIEVDLKIKSSKTVAFISSGVSTVILLRATAMSNSVTSIQQTQVIFDFTVATNFTQSFPNLDSVNFQNPIYSQIPTFVHNDKLTSIVVKRATFPVDGDFAVSSEFIGGLTLLRIFEWTDSSITSIIPAAFSHLNQLSSLKLSDNKITHLRKFSFQGSHLPVLLYLWLSGNDISIVDDLAFDNLALNQLYLDSNPHFPLESLVNISSLQSLSLANNGYDYFSPDLIYNLDFHSFNLANNPFNCSCALQWANIAQIFITFNDALCTLPSQFNGLPITDPAPYANCTQSLSYQCFNHSILCMGSSQCINTPTSAYCSCVHVGDNYGYSQLAKDCIVLLDECAELHDCDQICTDTIDSYECDCNQGFDLYEQTECIDVNECLSSNGFCQQECINNVGSYECGCFPGYELDTNITCIDVNECIINNGTCEQICTNMIGSYQCGCYDGYEWNVNNTCVDIDECETAVCESKCFNSIGTYKCGCFPGYELDTNITCIDVNECIINNGTCEQICTNMIGSYQCGCYDGYEWNVNNTCVDIDECETAVCESKCFNSIGTYKCGCFPGYELDTNITCIDVNECIINNGTCEQICTNMIGSYQCGCYDGYEWNVNNTCVDIDECETAVCESKCFNSIGTYACGCSPGYNEIIDEGGGTRCQDINECKTSNGGCSQYCFDTKGSYYCACYIGFEMNTEINQCIDIDECIIGSPCDQICINNIGGYSCACNNNSYVKVANGGSVLCTLSHGMMHTASLFLMFIMFIVSLFIAVL</sequence>
<organism evidence="13 14">
    <name type="scientific">Oopsacas minuta</name>
    <dbReference type="NCBI Taxonomy" id="111878"/>
    <lineage>
        <taxon>Eukaryota</taxon>
        <taxon>Metazoa</taxon>
        <taxon>Porifera</taxon>
        <taxon>Hexactinellida</taxon>
        <taxon>Hexasterophora</taxon>
        <taxon>Lyssacinosida</taxon>
        <taxon>Leucopsacidae</taxon>
        <taxon>Oopsacas</taxon>
    </lineage>
</organism>
<dbReference type="InterPro" id="IPR001611">
    <property type="entry name" value="Leu-rich_rpt"/>
</dbReference>
<reference evidence="13 14" key="1">
    <citation type="journal article" date="2023" name="BMC Biol.">
        <title>The compact genome of the sponge Oopsacas minuta (Hexactinellida) is lacking key metazoan core genes.</title>
        <authorList>
            <person name="Santini S."/>
            <person name="Schenkelaars Q."/>
            <person name="Jourda C."/>
            <person name="Duchesne M."/>
            <person name="Belahbib H."/>
            <person name="Rocher C."/>
            <person name="Selva M."/>
            <person name="Riesgo A."/>
            <person name="Vervoort M."/>
            <person name="Leys S.P."/>
            <person name="Kodjabachian L."/>
            <person name="Le Bivic A."/>
            <person name="Borchiellini C."/>
            <person name="Claverie J.M."/>
            <person name="Renard E."/>
        </authorList>
    </citation>
    <scope>NUCLEOTIDE SEQUENCE [LARGE SCALE GENOMIC DNA]</scope>
    <source>
        <strain evidence="13">SPO-2</strain>
    </source>
</reference>
<dbReference type="InterPro" id="IPR003591">
    <property type="entry name" value="Leu-rich_rpt_typical-subtyp"/>
</dbReference>
<dbReference type="InterPro" id="IPR001881">
    <property type="entry name" value="EGF-like_Ca-bd_dom"/>
</dbReference>
<evidence type="ECO:0000256" key="8">
    <source>
        <dbReference type="ARBA" id="ARBA00023157"/>
    </source>
</evidence>
<dbReference type="InterPro" id="IPR000742">
    <property type="entry name" value="EGF"/>
</dbReference>
<dbReference type="EMBL" id="JAKMXF010000133">
    <property type="protein sequence ID" value="KAI6656900.1"/>
    <property type="molecule type" value="Genomic_DNA"/>
</dbReference>
<dbReference type="SUPFAM" id="SSF57184">
    <property type="entry name" value="Growth factor receptor domain"/>
    <property type="match status" value="3"/>
</dbReference>
<dbReference type="GO" id="GO:0005509">
    <property type="term" value="F:calcium ion binding"/>
    <property type="evidence" value="ECO:0007669"/>
    <property type="project" value="InterPro"/>
</dbReference>
<dbReference type="PANTHER" id="PTHR24034:SF209">
    <property type="entry name" value="EGF-LIKE DOMAIN-CONTAINING PROTEIN"/>
    <property type="match status" value="1"/>
</dbReference>
<dbReference type="SUPFAM" id="SSF52058">
    <property type="entry name" value="L domain-like"/>
    <property type="match status" value="1"/>
</dbReference>
<feature type="transmembrane region" description="Helical" evidence="11">
    <location>
        <begin position="996"/>
        <end position="1017"/>
    </location>
</feature>
<feature type="region of interest" description="Disordered" evidence="10">
    <location>
        <begin position="1"/>
        <end position="24"/>
    </location>
</feature>
<evidence type="ECO:0000259" key="12">
    <source>
        <dbReference type="PROSITE" id="PS01186"/>
    </source>
</evidence>
<protein>
    <submittedName>
        <fullName evidence="13">Fibrillin-1-like</fullName>
    </submittedName>
</protein>
<dbReference type="SUPFAM" id="SSF57196">
    <property type="entry name" value="EGF/Laminin"/>
    <property type="match status" value="2"/>
</dbReference>
<keyword evidence="8" id="KW-1015">Disulfide bond</keyword>
<evidence type="ECO:0000256" key="6">
    <source>
        <dbReference type="ARBA" id="ARBA00022737"/>
    </source>
</evidence>
<dbReference type="GO" id="GO:0005576">
    <property type="term" value="C:extracellular region"/>
    <property type="evidence" value="ECO:0007669"/>
    <property type="project" value="UniProtKB-SubCell"/>
</dbReference>
<dbReference type="Gene3D" id="2.10.25.10">
    <property type="entry name" value="Laminin"/>
    <property type="match status" value="10"/>
</dbReference>
<evidence type="ECO:0000256" key="9">
    <source>
        <dbReference type="ARBA" id="ARBA00023180"/>
    </source>
</evidence>
<evidence type="ECO:0000313" key="13">
    <source>
        <dbReference type="EMBL" id="KAI6656900.1"/>
    </source>
</evidence>
<dbReference type="InterPro" id="IPR000152">
    <property type="entry name" value="EGF-type_Asp/Asn_hydroxyl_site"/>
</dbReference>
<dbReference type="InterPro" id="IPR009030">
    <property type="entry name" value="Growth_fac_rcpt_cys_sf"/>
</dbReference>
<name>A0AAV7K7H9_9METZ</name>